<dbReference type="GO" id="GO:0004177">
    <property type="term" value="F:aminopeptidase activity"/>
    <property type="evidence" value="ECO:0007669"/>
    <property type="project" value="UniProtKB-KW"/>
</dbReference>
<feature type="non-terminal residue" evidence="1">
    <location>
        <position position="37"/>
    </location>
</feature>
<protein>
    <submittedName>
        <fullName evidence="1">Type I methionyl aminopeptidase</fullName>
    </submittedName>
</protein>
<comment type="caution">
    <text evidence="1">The sequence shown here is derived from an EMBL/GenBank/DDBJ whole genome shotgun (WGS) entry which is preliminary data.</text>
</comment>
<accession>A0A2M7QJQ9</accession>
<gene>
    <name evidence="1" type="ORF">COY87_02720</name>
</gene>
<keyword evidence="1" id="KW-0031">Aminopeptidase</keyword>
<reference evidence="2" key="1">
    <citation type="submission" date="2017-09" db="EMBL/GenBank/DDBJ databases">
        <title>Depth-based differentiation of microbial function through sediment-hosted aquifers and enrichment of novel symbionts in the deep terrestrial subsurface.</title>
        <authorList>
            <person name="Probst A.J."/>
            <person name="Ladd B."/>
            <person name="Jarett J.K."/>
            <person name="Geller-Mcgrath D.E."/>
            <person name="Sieber C.M.K."/>
            <person name="Emerson J.B."/>
            <person name="Anantharaman K."/>
            <person name="Thomas B.C."/>
            <person name="Malmstrom R."/>
            <person name="Stieglmeier M."/>
            <person name="Klingl A."/>
            <person name="Woyke T."/>
            <person name="Ryan C.M."/>
            <person name="Banfield J.F."/>
        </authorList>
    </citation>
    <scope>NUCLEOTIDE SEQUENCE [LARGE SCALE GENOMIC DNA]</scope>
</reference>
<dbReference type="AlphaFoldDB" id="A0A2M7QJQ9"/>
<evidence type="ECO:0000313" key="1">
    <source>
        <dbReference type="EMBL" id="PIY72090.1"/>
    </source>
</evidence>
<evidence type="ECO:0000313" key="2">
    <source>
        <dbReference type="Proteomes" id="UP000229401"/>
    </source>
</evidence>
<proteinExistence type="predicted"/>
<sequence>MINYKTKQEIEIMRQGGEKLKNAVSKLIPFIRVGLTT</sequence>
<keyword evidence="1" id="KW-0645">Protease</keyword>
<keyword evidence="1" id="KW-0378">Hydrolase</keyword>
<dbReference type="EMBL" id="PFLI01000094">
    <property type="protein sequence ID" value="PIY72090.1"/>
    <property type="molecule type" value="Genomic_DNA"/>
</dbReference>
<name>A0A2M7QJQ9_9BACT</name>
<organism evidence="1 2">
    <name type="scientific">Candidatus Roizmanbacteria bacterium CG_4_10_14_0_8_um_filter_33_9</name>
    <dbReference type="NCBI Taxonomy" id="1974826"/>
    <lineage>
        <taxon>Bacteria</taxon>
        <taxon>Candidatus Roizmaniibacteriota</taxon>
    </lineage>
</organism>
<dbReference type="Proteomes" id="UP000229401">
    <property type="component" value="Unassembled WGS sequence"/>
</dbReference>